<dbReference type="Gene3D" id="3.40.50.2300">
    <property type="match status" value="2"/>
</dbReference>
<dbReference type="Pfam" id="PF00356">
    <property type="entry name" value="LacI"/>
    <property type="match status" value="1"/>
</dbReference>
<dbReference type="OrthoDB" id="9775106at2"/>
<proteinExistence type="predicted"/>
<dbReference type="RefSeq" id="WP_077590721.1">
    <property type="nucleotide sequence ID" value="NZ_CP019640.1"/>
</dbReference>
<keyword evidence="1" id="KW-0805">Transcription regulation</keyword>
<dbReference type="InterPro" id="IPR010982">
    <property type="entry name" value="Lambda_DNA-bd_dom_sf"/>
</dbReference>
<sequence length="360" mass="40060">MTTIKDVAKQAGVSVSVVSKTFNNYADVKEATRQKIFAVAKELNYTPNISAKNLSSKKQTTVGLISSGILNDNEKDNNAFDTLKGVYKAISKSQFELSIYLTDSQEQQQKSYAQYCRERNIGGAILQGIRTDDPYYKELISSDVPCVVLDIMQETDNGLIGSVSIDNAQAAREMASYLLTCNHRDITIMAGTAETYVNKDRLRGVRMAFLEHGAALREENILYAEFSEQLAYEMTKRHLTTHRPTAFLCFSDLMAFGVMKAAQEAGLRIPEDVSITGFDDLMISNYIQPGLTTVGQNFAEIGKTAAQLLLKLMDQTTERQHIYVPHQLVKRGSVRLIGQPVNRKEEVLNGTAAESVYIRP</sequence>
<dbReference type="InterPro" id="IPR028082">
    <property type="entry name" value="Peripla_BP_I"/>
</dbReference>
<dbReference type="EMBL" id="CP019640">
    <property type="protein sequence ID" value="AQQ54820.1"/>
    <property type="molecule type" value="Genomic_DNA"/>
</dbReference>
<name>A0A1Q2L301_9BACL</name>
<accession>A0A1Q2L301</accession>
<evidence type="ECO:0000256" key="3">
    <source>
        <dbReference type="ARBA" id="ARBA00023163"/>
    </source>
</evidence>
<dbReference type="PROSITE" id="PS50932">
    <property type="entry name" value="HTH_LACI_2"/>
    <property type="match status" value="1"/>
</dbReference>
<dbReference type="Gene3D" id="1.10.260.40">
    <property type="entry name" value="lambda repressor-like DNA-binding domains"/>
    <property type="match status" value="1"/>
</dbReference>
<keyword evidence="2" id="KW-0238">DNA-binding</keyword>
<dbReference type="Pfam" id="PF13377">
    <property type="entry name" value="Peripla_BP_3"/>
    <property type="match status" value="1"/>
</dbReference>
<protein>
    <submittedName>
        <fullName evidence="5">LacI family transcriptional regulator</fullName>
    </submittedName>
</protein>
<feature type="domain" description="HTH lacI-type" evidence="4">
    <location>
        <begin position="2"/>
        <end position="56"/>
    </location>
</feature>
<dbReference type="AlphaFoldDB" id="A0A1Q2L301"/>
<keyword evidence="6" id="KW-1185">Reference proteome</keyword>
<dbReference type="InterPro" id="IPR000843">
    <property type="entry name" value="HTH_LacI"/>
</dbReference>
<dbReference type="SMART" id="SM00354">
    <property type="entry name" value="HTH_LACI"/>
    <property type="match status" value="1"/>
</dbReference>
<evidence type="ECO:0000259" key="4">
    <source>
        <dbReference type="PROSITE" id="PS50932"/>
    </source>
</evidence>
<dbReference type="GO" id="GO:0003700">
    <property type="term" value="F:DNA-binding transcription factor activity"/>
    <property type="evidence" value="ECO:0007669"/>
    <property type="project" value="TreeGrafter"/>
</dbReference>
<evidence type="ECO:0000256" key="2">
    <source>
        <dbReference type="ARBA" id="ARBA00023125"/>
    </source>
</evidence>
<gene>
    <name evidence="5" type="ORF">B0X71_18080</name>
</gene>
<evidence type="ECO:0000313" key="6">
    <source>
        <dbReference type="Proteomes" id="UP000188184"/>
    </source>
</evidence>
<dbReference type="CDD" id="cd06267">
    <property type="entry name" value="PBP1_LacI_sugar_binding-like"/>
    <property type="match status" value="1"/>
</dbReference>
<evidence type="ECO:0000256" key="1">
    <source>
        <dbReference type="ARBA" id="ARBA00023015"/>
    </source>
</evidence>
<dbReference type="SUPFAM" id="SSF53822">
    <property type="entry name" value="Periplasmic binding protein-like I"/>
    <property type="match status" value="1"/>
</dbReference>
<dbReference type="PANTHER" id="PTHR30146">
    <property type="entry name" value="LACI-RELATED TRANSCRIPTIONAL REPRESSOR"/>
    <property type="match status" value="1"/>
</dbReference>
<dbReference type="CDD" id="cd01392">
    <property type="entry name" value="HTH_LacI"/>
    <property type="match status" value="1"/>
</dbReference>
<keyword evidence="3" id="KW-0804">Transcription</keyword>
<dbReference type="PANTHER" id="PTHR30146:SF109">
    <property type="entry name" value="HTH-TYPE TRANSCRIPTIONAL REGULATOR GALS"/>
    <property type="match status" value="1"/>
</dbReference>
<dbReference type="KEGG" id="pmar:B0X71_18080"/>
<evidence type="ECO:0000313" key="5">
    <source>
        <dbReference type="EMBL" id="AQQ54820.1"/>
    </source>
</evidence>
<dbReference type="Proteomes" id="UP000188184">
    <property type="component" value="Chromosome"/>
</dbReference>
<dbReference type="InterPro" id="IPR046335">
    <property type="entry name" value="LacI/GalR-like_sensor"/>
</dbReference>
<organism evidence="5 6">
    <name type="scientific">Planococcus lenghuensis</name>
    <dbReference type="NCBI Taxonomy" id="2213202"/>
    <lineage>
        <taxon>Bacteria</taxon>
        <taxon>Bacillati</taxon>
        <taxon>Bacillota</taxon>
        <taxon>Bacilli</taxon>
        <taxon>Bacillales</taxon>
        <taxon>Caryophanaceae</taxon>
        <taxon>Planococcus</taxon>
    </lineage>
</organism>
<dbReference type="SUPFAM" id="SSF47413">
    <property type="entry name" value="lambda repressor-like DNA-binding domains"/>
    <property type="match status" value="1"/>
</dbReference>
<reference evidence="5 6" key="1">
    <citation type="submission" date="2017-02" db="EMBL/GenBank/DDBJ databases">
        <title>The complete genomic sequence of a novel cold adapted crude oil-degrading bacterium Planococcus qaidamina Y42.</title>
        <authorList>
            <person name="Yang R."/>
        </authorList>
    </citation>
    <scope>NUCLEOTIDE SEQUENCE [LARGE SCALE GENOMIC DNA]</scope>
    <source>
        <strain evidence="5 6">Y42</strain>
    </source>
</reference>
<dbReference type="GO" id="GO:0000976">
    <property type="term" value="F:transcription cis-regulatory region binding"/>
    <property type="evidence" value="ECO:0007669"/>
    <property type="project" value="TreeGrafter"/>
</dbReference>